<proteinExistence type="inferred from homology"/>
<dbReference type="InterPro" id="IPR027417">
    <property type="entry name" value="P-loop_NTPase"/>
</dbReference>
<dbReference type="GO" id="GO:0140359">
    <property type="term" value="F:ABC-type transporter activity"/>
    <property type="evidence" value="ECO:0007669"/>
    <property type="project" value="InterPro"/>
</dbReference>
<evidence type="ECO:0000313" key="12">
    <source>
        <dbReference type="EMBL" id="KAF0498181.1"/>
    </source>
</evidence>
<comment type="caution">
    <text evidence="12">The sequence shown here is derived from an EMBL/GenBank/DDBJ whole genome shotgun (WGS) entry which is preliminary data.</text>
</comment>
<keyword evidence="8 9" id="KW-0472">Membrane</keyword>
<evidence type="ECO:0000256" key="9">
    <source>
        <dbReference type="SAM" id="Phobius"/>
    </source>
</evidence>
<accession>A0A8H4AI82</accession>
<evidence type="ECO:0000313" key="13">
    <source>
        <dbReference type="Proteomes" id="UP000439903"/>
    </source>
</evidence>
<dbReference type="CDD" id="cd18597">
    <property type="entry name" value="ABC_6TM_YOR1_D1_like"/>
    <property type="match status" value="1"/>
</dbReference>
<dbReference type="CDD" id="cd03250">
    <property type="entry name" value="ABCC_MRP_domain1"/>
    <property type="match status" value="1"/>
</dbReference>
<dbReference type="FunFam" id="1.20.1560.10:FF:000006">
    <property type="entry name" value="ATP-binding cassette, sub-family C (CFTR/MRP), member 9"/>
    <property type="match status" value="1"/>
</dbReference>
<name>A0A8H4AI82_GIGMA</name>
<evidence type="ECO:0000256" key="3">
    <source>
        <dbReference type="ARBA" id="ARBA00022448"/>
    </source>
</evidence>
<evidence type="ECO:0000256" key="1">
    <source>
        <dbReference type="ARBA" id="ARBA00004141"/>
    </source>
</evidence>
<keyword evidence="3" id="KW-0813">Transport</keyword>
<dbReference type="InterPro" id="IPR050173">
    <property type="entry name" value="ABC_transporter_C-like"/>
</dbReference>
<dbReference type="InterPro" id="IPR036640">
    <property type="entry name" value="ABC1_TM_sf"/>
</dbReference>
<feature type="domain" description="ABC transmembrane type-1" evidence="11">
    <location>
        <begin position="103"/>
        <end position="390"/>
    </location>
</feature>
<evidence type="ECO:0000256" key="8">
    <source>
        <dbReference type="ARBA" id="ARBA00023136"/>
    </source>
</evidence>
<feature type="domain" description="ABC transporter" evidence="10">
    <location>
        <begin position="396"/>
        <end position="663"/>
    </location>
</feature>
<evidence type="ECO:0000256" key="2">
    <source>
        <dbReference type="ARBA" id="ARBA00009726"/>
    </source>
</evidence>
<dbReference type="Pfam" id="PF00005">
    <property type="entry name" value="ABC_tran"/>
    <property type="match status" value="1"/>
</dbReference>
<dbReference type="PROSITE" id="PS50893">
    <property type="entry name" value="ABC_TRANSPORTER_2"/>
    <property type="match status" value="1"/>
</dbReference>
<dbReference type="Pfam" id="PF00664">
    <property type="entry name" value="ABC_membrane"/>
    <property type="match status" value="1"/>
</dbReference>
<dbReference type="OrthoDB" id="6500128at2759"/>
<dbReference type="Gene3D" id="3.40.50.300">
    <property type="entry name" value="P-loop containing nucleotide triphosphate hydrolases"/>
    <property type="match status" value="1"/>
</dbReference>
<dbReference type="PROSITE" id="PS00211">
    <property type="entry name" value="ABC_TRANSPORTER_1"/>
    <property type="match status" value="1"/>
</dbReference>
<protein>
    <submittedName>
        <fullName evidence="12">ABC transporter</fullName>
    </submittedName>
</protein>
<evidence type="ECO:0000256" key="6">
    <source>
        <dbReference type="ARBA" id="ARBA00022840"/>
    </source>
</evidence>
<dbReference type="AlphaFoldDB" id="A0A8H4AI82"/>
<keyword evidence="7 9" id="KW-1133">Transmembrane helix</keyword>
<dbReference type="Proteomes" id="UP000439903">
    <property type="component" value="Unassembled WGS sequence"/>
</dbReference>
<evidence type="ECO:0000259" key="10">
    <source>
        <dbReference type="PROSITE" id="PS50893"/>
    </source>
</evidence>
<evidence type="ECO:0000256" key="4">
    <source>
        <dbReference type="ARBA" id="ARBA00022692"/>
    </source>
</evidence>
<evidence type="ECO:0000256" key="5">
    <source>
        <dbReference type="ARBA" id="ARBA00022741"/>
    </source>
</evidence>
<dbReference type="Gene3D" id="1.20.1560.10">
    <property type="entry name" value="ABC transporter type 1, transmembrane domain"/>
    <property type="match status" value="1"/>
</dbReference>
<comment type="similarity">
    <text evidence="2">Belongs to the ABC transporter superfamily. ABCC family. Conjugate transporter (TC 3.A.1.208) subfamily.</text>
</comment>
<dbReference type="GO" id="GO:0005524">
    <property type="term" value="F:ATP binding"/>
    <property type="evidence" value="ECO:0007669"/>
    <property type="project" value="UniProtKB-KW"/>
</dbReference>
<keyword evidence="6" id="KW-0067">ATP-binding</keyword>
<dbReference type="InterPro" id="IPR011527">
    <property type="entry name" value="ABC1_TM_dom"/>
</dbReference>
<keyword evidence="5" id="KW-0547">Nucleotide-binding</keyword>
<dbReference type="PANTHER" id="PTHR24223:SF456">
    <property type="entry name" value="MULTIDRUG RESISTANCE-ASSOCIATED PROTEIN LETHAL(2)03659"/>
    <property type="match status" value="1"/>
</dbReference>
<dbReference type="EMBL" id="WTPW01000571">
    <property type="protein sequence ID" value="KAF0498181.1"/>
    <property type="molecule type" value="Genomic_DNA"/>
</dbReference>
<dbReference type="GO" id="GO:0016020">
    <property type="term" value="C:membrane"/>
    <property type="evidence" value="ECO:0007669"/>
    <property type="project" value="UniProtKB-SubCell"/>
</dbReference>
<dbReference type="PANTHER" id="PTHR24223">
    <property type="entry name" value="ATP-BINDING CASSETTE SUB-FAMILY C"/>
    <property type="match status" value="1"/>
</dbReference>
<dbReference type="GO" id="GO:0016887">
    <property type="term" value="F:ATP hydrolysis activity"/>
    <property type="evidence" value="ECO:0007669"/>
    <property type="project" value="InterPro"/>
</dbReference>
<gene>
    <name evidence="12" type="ORF">F8M41_020576</name>
</gene>
<dbReference type="FunFam" id="3.40.50.300:FF:000997">
    <property type="entry name" value="Multidrug resistance-associated protein 1"/>
    <property type="match status" value="1"/>
</dbReference>
<reference evidence="12 13" key="1">
    <citation type="journal article" date="2019" name="Environ. Microbiol.">
        <title>At the nexus of three kingdoms: the genome of the mycorrhizal fungus Gigaspora margarita provides insights into plant, endobacterial and fungal interactions.</title>
        <authorList>
            <person name="Venice F."/>
            <person name="Ghignone S."/>
            <person name="Salvioli di Fossalunga A."/>
            <person name="Amselem J."/>
            <person name="Novero M."/>
            <person name="Xianan X."/>
            <person name="Sedzielewska Toro K."/>
            <person name="Morin E."/>
            <person name="Lipzen A."/>
            <person name="Grigoriev I.V."/>
            <person name="Henrissat B."/>
            <person name="Martin F.M."/>
            <person name="Bonfante P."/>
        </authorList>
    </citation>
    <scope>NUCLEOTIDE SEQUENCE [LARGE SCALE GENOMIC DNA]</scope>
    <source>
        <strain evidence="12 13">BEG34</strain>
    </source>
</reference>
<comment type="subcellular location">
    <subcellularLocation>
        <location evidence="1">Membrane</location>
        <topology evidence="1">Multi-pass membrane protein</topology>
    </subcellularLocation>
</comment>
<organism evidence="12 13">
    <name type="scientific">Gigaspora margarita</name>
    <dbReference type="NCBI Taxonomy" id="4874"/>
    <lineage>
        <taxon>Eukaryota</taxon>
        <taxon>Fungi</taxon>
        <taxon>Fungi incertae sedis</taxon>
        <taxon>Mucoromycota</taxon>
        <taxon>Glomeromycotina</taxon>
        <taxon>Glomeromycetes</taxon>
        <taxon>Diversisporales</taxon>
        <taxon>Gigasporaceae</taxon>
        <taxon>Gigaspora</taxon>
    </lineage>
</organism>
<keyword evidence="13" id="KW-1185">Reference proteome</keyword>
<dbReference type="PROSITE" id="PS50929">
    <property type="entry name" value="ABC_TM1F"/>
    <property type="match status" value="1"/>
</dbReference>
<evidence type="ECO:0000256" key="7">
    <source>
        <dbReference type="ARBA" id="ARBA00022989"/>
    </source>
</evidence>
<dbReference type="InterPro" id="IPR017871">
    <property type="entry name" value="ABC_transporter-like_CS"/>
</dbReference>
<feature type="transmembrane region" description="Helical" evidence="9">
    <location>
        <begin position="148"/>
        <end position="167"/>
    </location>
</feature>
<evidence type="ECO:0000259" key="11">
    <source>
        <dbReference type="PROSITE" id="PS50929"/>
    </source>
</evidence>
<dbReference type="SUPFAM" id="SSF90123">
    <property type="entry name" value="ABC transporter transmembrane region"/>
    <property type="match status" value="1"/>
</dbReference>
<feature type="transmembrane region" description="Helical" evidence="9">
    <location>
        <begin position="325"/>
        <end position="344"/>
    </location>
</feature>
<dbReference type="InterPro" id="IPR003439">
    <property type="entry name" value="ABC_transporter-like_ATP-bd"/>
</dbReference>
<dbReference type="SUPFAM" id="SSF52540">
    <property type="entry name" value="P-loop containing nucleoside triphosphate hydrolases"/>
    <property type="match status" value="1"/>
</dbReference>
<keyword evidence="4 9" id="KW-0812">Transmembrane</keyword>
<feature type="transmembrane region" description="Helical" evidence="9">
    <location>
        <begin position="235"/>
        <end position="263"/>
    </location>
</feature>
<sequence length="737" mass="82518">MIFWKNKPSVPSRPNNIKIVPEVNANIFSRILFFWPGELLSHGYNRPLQKEDLYFLDNPRLAKNITDKFANEWKKEIEKYKVGKKPSLLKALDRTIGWHFWCSLFTRLIGSFLQSISPLIMQAIVTFAMESFDASSNNVDSPSVSKGLILSTFLFLNLAAATLFIQWSHWEAVQSGILARTILITSINRKSMVLSPSSRTLFTEGKITNLMSTDTTRIDSASIYVQTMIVSPFQLMLVLSLLVFVIGPTALTGFGLLIIAGFLQGKIMSVLTKVRSKVANITDERVKITLEILQGIRIIKYYAWEDSFLNNIHALREKELGEIRALMIVRAFVTGIATVIPIFANILSFTVFVLTGGTLNPSIAFASMALINILRTPLKDLPQGISLTTDALVSIYRIQDMLLTEETEYCPKIVFGSNYAIKVENGKFLWADTSVQDGDIVEQSPCESADNELLEPLLTEILISKSCNYEQKCLSSASCYNNINLEIPRGILVAVIGEIVFGGNISYCPQTAWIQNGTLRENITFGLPFDQEKYQRAVRACCLESDILVLPAGDLTEIGENGINLSGGQKQRVNLARAVYFDSDIILLDDPLSAVDAYVGRQIFTNCILGVLASKTRILVTHQLQLLPKVDYIIYMEDGKIAEQGTYEQLMRSNRRFAKLTSHEKVNTKNKEMASTRIDTFEEIMEKEPKGQTRPHEFMSKEEQLTGAIANELTLETLFGSHIGQATNLVFQQNSIS</sequence>